<dbReference type="Proteomes" id="UP000505355">
    <property type="component" value="Chromosome"/>
</dbReference>
<dbReference type="NCBIfam" id="TIGR04056">
    <property type="entry name" value="OMP_RagA_SusC"/>
    <property type="match status" value="1"/>
</dbReference>
<dbReference type="InterPro" id="IPR037066">
    <property type="entry name" value="Plug_dom_sf"/>
</dbReference>
<dbReference type="GO" id="GO:0009279">
    <property type="term" value="C:cell outer membrane"/>
    <property type="evidence" value="ECO:0007669"/>
    <property type="project" value="UniProtKB-SubCell"/>
</dbReference>
<evidence type="ECO:0000256" key="1">
    <source>
        <dbReference type="PROSITE-ProRule" id="PRU01360"/>
    </source>
</evidence>
<dbReference type="SUPFAM" id="SSF56935">
    <property type="entry name" value="Porins"/>
    <property type="match status" value="1"/>
</dbReference>
<keyword evidence="1" id="KW-0812">Transmembrane</keyword>
<dbReference type="InterPro" id="IPR012910">
    <property type="entry name" value="Plug_dom"/>
</dbReference>
<dbReference type="PROSITE" id="PS52016">
    <property type="entry name" value="TONB_DEPENDENT_REC_3"/>
    <property type="match status" value="1"/>
</dbReference>
<accession>A0A7D4TYE0</accession>
<dbReference type="Gene3D" id="2.60.40.1120">
    <property type="entry name" value="Carboxypeptidase-like, regulatory domain"/>
    <property type="match status" value="1"/>
</dbReference>
<keyword evidence="1" id="KW-0998">Cell outer membrane</keyword>
<dbReference type="InterPro" id="IPR018247">
    <property type="entry name" value="EF_Hand_1_Ca_BS"/>
</dbReference>
<keyword evidence="1" id="KW-1134">Transmembrane beta strand</keyword>
<evidence type="ECO:0000313" key="3">
    <source>
        <dbReference type="EMBL" id="QKJ33175.1"/>
    </source>
</evidence>
<protein>
    <submittedName>
        <fullName evidence="3">TonB-dependent receptor</fullName>
    </submittedName>
</protein>
<gene>
    <name evidence="3" type="ORF">HQ865_15220</name>
</gene>
<dbReference type="InterPro" id="IPR023997">
    <property type="entry name" value="TonB-dep_OMP_SusC/RagA_CS"/>
</dbReference>
<keyword evidence="4" id="KW-1185">Reference proteome</keyword>
<dbReference type="EMBL" id="CP054139">
    <property type="protein sequence ID" value="QKJ33175.1"/>
    <property type="molecule type" value="Genomic_DNA"/>
</dbReference>
<dbReference type="InterPro" id="IPR008969">
    <property type="entry name" value="CarboxyPept-like_regulatory"/>
</dbReference>
<dbReference type="NCBIfam" id="TIGR04057">
    <property type="entry name" value="SusC_RagA_signa"/>
    <property type="match status" value="1"/>
</dbReference>
<dbReference type="Pfam" id="PF13715">
    <property type="entry name" value="CarbopepD_reg_2"/>
    <property type="match status" value="1"/>
</dbReference>
<dbReference type="SUPFAM" id="SSF49464">
    <property type="entry name" value="Carboxypeptidase regulatory domain-like"/>
    <property type="match status" value="1"/>
</dbReference>
<dbReference type="Gene3D" id="2.170.130.10">
    <property type="entry name" value="TonB-dependent receptor, plug domain"/>
    <property type="match status" value="1"/>
</dbReference>
<dbReference type="Pfam" id="PF07715">
    <property type="entry name" value="Plug"/>
    <property type="match status" value="1"/>
</dbReference>
<organism evidence="3 4">
    <name type="scientific">Mucilaginibacter mali</name>
    <dbReference type="NCBI Taxonomy" id="2740462"/>
    <lineage>
        <taxon>Bacteria</taxon>
        <taxon>Pseudomonadati</taxon>
        <taxon>Bacteroidota</taxon>
        <taxon>Sphingobacteriia</taxon>
        <taxon>Sphingobacteriales</taxon>
        <taxon>Sphingobacteriaceae</taxon>
        <taxon>Mucilaginibacter</taxon>
    </lineage>
</organism>
<reference evidence="3 4" key="1">
    <citation type="submission" date="2020-05" db="EMBL/GenBank/DDBJ databases">
        <title>Mucilaginibacter mali sp. nov.</title>
        <authorList>
            <person name="Kim H.S."/>
            <person name="Lee K.C."/>
            <person name="Suh M.K."/>
            <person name="Kim J.-S."/>
            <person name="Han K.-I."/>
            <person name="Eom M.K."/>
            <person name="Shin Y.K."/>
            <person name="Lee J.-S."/>
        </authorList>
    </citation>
    <scope>NUCLEOTIDE SEQUENCE [LARGE SCALE GENOMIC DNA]</scope>
    <source>
        <strain evidence="3 4">G2-14</strain>
    </source>
</reference>
<dbReference type="InterPro" id="IPR023996">
    <property type="entry name" value="TonB-dep_OMP_SusC/RagA"/>
</dbReference>
<name>A0A7D4TYE0_9SPHI</name>
<dbReference type="FunFam" id="2.170.130.10:FF:000003">
    <property type="entry name" value="SusC/RagA family TonB-linked outer membrane protein"/>
    <property type="match status" value="1"/>
</dbReference>
<keyword evidence="1" id="KW-0813">Transport</keyword>
<keyword evidence="3" id="KW-0675">Receptor</keyword>
<evidence type="ECO:0000313" key="4">
    <source>
        <dbReference type="Proteomes" id="UP000505355"/>
    </source>
</evidence>
<sequence>MVTASTATGQNVKEKIITLSISDNSLEFALKQIEKSTDFRFAYKPADVQAFHHVNLPLGKRTVAQTLNLLLSPRNLSYSEKDNYIIISKTLVVTEKKDPLMSLAAKITITGSVADSTGPLPGVSVRVKGKESIGTTTDLNGKYILDVPDENVILIYTMIGYTTQEIPVKNQHNINVLLKPNVNALNSVEVVTVAYGTQKKESVVGSITTIKPGELKVPSSNLTTALAGRLAGVISYQRSGEPGADNAEFFIRGATTFGYKKDPLILIDGMEYTTTELARLNVDDIATFSIMKDATANAIYGARGANGVILVTTKQGKEGKAKVSIRFENSISAPTRDIQLADPITYMKLNNEALLTRNPNAGELFPQQKIDNTQSGINAGMYPAVNWKDELFKKQTNNQRLNLNLSGGGQIATYYVAGAVNQDNGILKVDPRNNFNSNINMKTFSLRSNVNVKVTKSTTALVRLFGTFDEYVGPIGGGSAFYLEMLKTSPVLFQPYYQPDALHKGTGHILFGNADRGQYLNPYADMVKGYQTSSSSLMGAQYEINQDFSDIVTQGLSLRGMMNTNRRANFSVSRNYIPFYVNPTSYDRISNTYSLNDINPDTGTDYLGYAPGTPVVSSTFHAEVAANYNRSFKKHTVTGMLLYTMQSSSNGNSPTLLESLPSRNITLGGRATYAYDNRFFGEFNFGYNGSERFSTSHRFGFFPSVGAAWYISNEKFWDPLKKVVDKFKIRGNYGLVGNDAIGSASDRFFYLSNVNMNDAAYAAAFGTDAAYSRNGISVSRYDNNEITWETARNSTFGVEMTLFGKMDITAEYFIEHRSNILMPRASIPLTMGLEGSPPQANVGKSRSTSVDISLTYNSRIGKDLSFNILGNFTYARNFFSAYEEPMYPNAWSYHVGRPISQQWGYIAERLFVDDEEVRSSPTQNFGSAPTRAGDIKFRDVNNDGVINKDDMVPIGFPTSPEIVYGFGFSSSYKSVDFSAFFQGSGHVSFWIDPTATAPFTNYREKSTDYPGMQPVNQLLKAYADDHWSEGNRNLYALWPRLSPDAANNVNNAQPSTWFMRDGSFLRVKQVEIGYTLPKNLVRKAGLASVRIYANGTNLATLSGFKLWDVEMGGNGLKYPNQRVINFGIQAGF</sequence>
<dbReference type="PROSITE" id="PS00018">
    <property type="entry name" value="EF_HAND_1"/>
    <property type="match status" value="1"/>
</dbReference>
<comment type="similarity">
    <text evidence="1">Belongs to the TonB-dependent receptor family.</text>
</comment>
<evidence type="ECO:0000259" key="2">
    <source>
        <dbReference type="Pfam" id="PF07715"/>
    </source>
</evidence>
<proteinExistence type="inferred from homology"/>
<keyword evidence="1" id="KW-0472">Membrane</keyword>
<dbReference type="InterPro" id="IPR039426">
    <property type="entry name" value="TonB-dep_rcpt-like"/>
</dbReference>
<feature type="domain" description="TonB-dependent receptor plug" evidence="2">
    <location>
        <begin position="200"/>
        <end position="308"/>
    </location>
</feature>
<comment type="subcellular location">
    <subcellularLocation>
        <location evidence="1">Cell outer membrane</location>
        <topology evidence="1">Multi-pass membrane protein</topology>
    </subcellularLocation>
</comment>
<dbReference type="AlphaFoldDB" id="A0A7D4TYE0"/>
<dbReference type="KEGG" id="mmab:HQ865_15220"/>